<evidence type="ECO:0000313" key="1">
    <source>
        <dbReference type="EMBL" id="MDT0338999.1"/>
    </source>
</evidence>
<dbReference type="EMBL" id="JAVRAA010000011">
    <property type="protein sequence ID" value="MDT0338999.1"/>
    <property type="molecule type" value="Genomic_DNA"/>
</dbReference>
<comment type="caution">
    <text evidence="1">The sequence shown here is derived from an EMBL/GenBank/DDBJ whole genome shotgun (WGS) entry which is preliminary data.</text>
</comment>
<sequence>MDEKIDLTTALKKLHRLQLEGGDLDGAYWLEVYHLLEHVGEYRDRALDAEEKLRRIRQLSK</sequence>
<proteinExistence type="predicted"/>
<name>A0AAE4GAQ7_9BURK</name>
<accession>A0AAE4GAQ7</accession>
<gene>
    <name evidence="1" type="ORF">RJN63_19350</name>
</gene>
<protein>
    <submittedName>
        <fullName evidence="1">Uncharacterized protein</fullName>
    </submittedName>
</protein>
<dbReference type="RefSeq" id="WP_310838597.1">
    <property type="nucleotide sequence ID" value="NZ_JAVLSM010000017.1"/>
</dbReference>
<dbReference type="AlphaFoldDB" id="A0AAE4GAQ7"/>
<organism evidence="1">
    <name type="scientific">Herbaspirillum huttiense subsp. nephrolepidis</name>
    <dbReference type="NCBI Taxonomy" id="3075126"/>
    <lineage>
        <taxon>Bacteria</taxon>
        <taxon>Pseudomonadati</taxon>
        <taxon>Pseudomonadota</taxon>
        <taxon>Betaproteobacteria</taxon>
        <taxon>Burkholderiales</taxon>
        <taxon>Oxalobacteraceae</taxon>
        <taxon>Herbaspirillum</taxon>
    </lineage>
</organism>
<reference evidence="1" key="1">
    <citation type="submission" date="2023-02" db="EMBL/GenBank/DDBJ databases">
        <title>Description of Herbaspirillum huttiense subsp. nephrolepsisexaltata and Herbaspirillum huttiense subsp. lycopersicon.</title>
        <authorList>
            <person name="Poudel M."/>
            <person name="Sharma A."/>
            <person name="Goss E."/>
            <person name="Tapia J.H."/>
            <person name="Harmon C.M."/>
            <person name="Jones J.B."/>
        </authorList>
    </citation>
    <scope>NUCLEOTIDE SEQUENCE</scope>
    <source>
        <strain evidence="1">NC40101</strain>
    </source>
</reference>